<dbReference type="FunFam" id="3.30.420.10:FF:000007">
    <property type="entry name" value="Interferon-stimulated exonuclease gene 20"/>
    <property type="match status" value="1"/>
</dbReference>
<evidence type="ECO:0000313" key="13">
    <source>
        <dbReference type="Proteomes" id="UP001605036"/>
    </source>
</evidence>
<feature type="region of interest" description="Disordered" evidence="10">
    <location>
        <begin position="246"/>
        <end position="267"/>
    </location>
</feature>
<evidence type="ECO:0000256" key="1">
    <source>
        <dbReference type="ARBA" id="ARBA00004123"/>
    </source>
</evidence>
<gene>
    <name evidence="12" type="ORF">R1flu_007636</name>
</gene>
<dbReference type="Gene3D" id="3.30.420.10">
    <property type="entry name" value="Ribonuclease H-like superfamily/Ribonuclease H"/>
    <property type="match status" value="1"/>
</dbReference>
<dbReference type="AlphaFoldDB" id="A0ABD1Z3K9"/>
<dbReference type="GO" id="GO:0004527">
    <property type="term" value="F:exonuclease activity"/>
    <property type="evidence" value="ECO:0007669"/>
    <property type="project" value="UniProtKB-KW"/>
</dbReference>
<dbReference type="SUPFAM" id="SSF53098">
    <property type="entry name" value="Ribonuclease H-like"/>
    <property type="match status" value="1"/>
</dbReference>
<reference evidence="12 13" key="1">
    <citation type="submission" date="2024-09" db="EMBL/GenBank/DDBJ databases">
        <title>Chromosome-scale assembly of Riccia fluitans.</title>
        <authorList>
            <person name="Paukszto L."/>
            <person name="Sawicki J."/>
            <person name="Karawczyk K."/>
            <person name="Piernik-Szablinska J."/>
            <person name="Szczecinska M."/>
            <person name="Mazdziarz M."/>
        </authorList>
    </citation>
    <scope>NUCLEOTIDE SEQUENCE [LARGE SCALE GENOMIC DNA]</scope>
    <source>
        <strain evidence="12">Rf_01</strain>
        <tissue evidence="12">Aerial parts of the thallus</tissue>
    </source>
</reference>
<feature type="compositionally biased region" description="Polar residues" evidence="10">
    <location>
        <begin position="11"/>
        <end position="27"/>
    </location>
</feature>
<sequence length="267" mass="29990">MKRKRAVVDAGNSSGVASSSTGPAPLSSNWLQLQAELSKQTKNRRFKKSEKSTRVPSSDGDIKKNDPEVFSLQPTCEDTSVTKVLALDCEMVGVGVEGKRSALARVSLVNIWGNVVYDRHVRPPEFVTDFRTQFSGVRPRDLRKAEDFWTVQKEVAELIQGKILVGHAIHNDLKTLLLSHPRKHIRDTQRYKPLRSLTGRVQALKHLASVHLGVSIQEREHDSVEDARASLCLYKKFKEDWEKALRDHKHGHRTTAGSGEKNSKPTD</sequence>
<keyword evidence="8" id="KW-0539">Nucleus</keyword>
<evidence type="ECO:0000259" key="11">
    <source>
        <dbReference type="SMART" id="SM00479"/>
    </source>
</evidence>
<evidence type="ECO:0000256" key="10">
    <source>
        <dbReference type="SAM" id="MobiDB-lite"/>
    </source>
</evidence>
<dbReference type="SMART" id="SM00479">
    <property type="entry name" value="EXOIII"/>
    <property type="match status" value="1"/>
</dbReference>
<keyword evidence="13" id="KW-1185">Reference proteome</keyword>
<keyword evidence="4" id="KW-0698">rRNA processing</keyword>
<evidence type="ECO:0000256" key="7">
    <source>
        <dbReference type="ARBA" id="ARBA00022839"/>
    </source>
</evidence>
<dbReference type="InterPro" id="IPR036397">
    <property type="entry name" value="RNaseH_sf"/>
</dbReference>
<dbReference type="InterPro" id="IPR037431">
    <property type="entry name" value="REX4_DEDDh_dom"/>
</dbReference>
<comment type="function">
    <text evidence="9">Exoribonuclease involved in ribosome biosynthesis. Involved in the processing of ITS1, the internal transcribed spacer localized between the 18S and 5.8S rRNAs.</text>
</comment>
<evidence type="ECO:0000256" key="6">
    <source>
        <dbReference type="ARBA" id="ARBA00022801"/>
    </source>
</evidence>
<keyword evidence="5" id="KW-0540">Nuclease</keyword>
<organism evidence="12 13">
    <name type="scientific">Riccia fluitans</name>
    <dbReference type="NCBI Taxonomy" id="41844"/>
    <lineage>
        <taxon>Eukaryota</taxon>
        <taxon>Viridiplantae</taxon>
        <taxon>Streptophyta</taxon>
        <taxon>Embryophyta</taxon>
        <taxon>Marchantiophyta</taxon>
        <taxon>Marchantiopsida</taxon>
        <taxon>Marchantiidae</taxon>
        <taxon>Marchantiales</taxon>
        <taxon>Ricciaceae</taxon>
        <taxon>Riccia</taxon>
    </lineage>
</organism>
<evidence type="ECO:0000256" key="9">
    <source>
        <dbReference type="ARBA" id="ARBA00025599"/>
    </source>
</evidence>
<dbReference type="Pfam" id="PF00929">
    <property type="entry name" value="RNase_T"/>
    <property type="match status" value="1"/>
</dbReference>
<evidence type="ECO:0000256" key="3">
    <source>
        <dbReference type="ARBA" id="ARBA00016937"/>
    </source>
</evidence>
<dbReference type="GO" id="GO:0005634">
    <property type="term" value="C:nucleus"/>
    <property type="evidence" value="ECO:0007669"/>
    <property type="project" value="UniProtKB-SubCell"/>
</dbReference>
<evidence type="ECO:0000256" key="8">
    <source>
        <dbReference type="ARBA" id="ARBA00023242"/>
    </source>
</evidence>
<feature type="region of interest" description="Disordered" evidence="10">
    <location>
        <begin position="1"/>
        <end position="27"/>
    </location>
</feature>
<dbReference type="InterPro" id="IPR047021">
    <property type="entry name" value="REXO1/3/4-like"/>
</dbReference>
<evidence type="ECO:0000256" key="4">
    <source>
        <dbReference type="ARBA" id="ARBA00022552"/>
    </source>
</evidence>
<dbReference type="InterPro" id="IPR013520">
    <property type="entry name" value="Ribonucl_H"/>
</dbReference>
<dbReference type="EMBL" id="JBHFFA010000003">
    <property type="protein sequence ID" value="KAL2636157.1"/>
    <property type="molecule type" value="Genomic_DNA"/>
</dbReference>
<name>A0ABD1Z3K9_9MARC</name>
<evidence type="ECO:0000313" key="12">
    <source>
        <dbReference type="EMBL" id="KAL2636157.1"/>
    </source>
</evidence>
<feature type="domain" description="Exonuclease" evidence="11">
    <location>
        <begin position="83"/>
        <end position="243"/>
    </location>
</feature>
<dbReference type="Proteomes" id="UP001605036">
    <property type="component" value="Unassembled WGS sequence"/>
</dbReference>
<comment type="similarity">
    <text evidence="2">Belongs to the REXO4 family.</text>
</comment>
<comment type="caution">
    <text evidence="12">The sequence shown here is derived from an EMBL/GenBank/DDBJ whole genome shotgun (WGS) entry which is preliminary data.</text>
</comment>
<keyword evidence="7" id="KW-0269">Exonuclease</keyword>
<dbReference type="PANTHER" id="PTHR12801:SF45">
    <property type="entry name" value="RNA EXONUCLEASE 4"/>
    <property type="match status" value="1"/>
</dbReference>
<proteinExistence type="inferred from homology"/>
<protein>
    <recommendedName>
        <fullName evidence="3">RNA exonuclease 4</fullName>
    </recommendedName>
</protein>
<dbReference type="InterPro" id="IPR012337">
    <property type="entry name" value="RNaseH-like_sf"/>
</dbReference>
<comment type="subcellular location">
    <subcellularLocation>
        <location evidence="1">Nucleus</location>
    </subcellularLocation>
</comment>
<evidence type="ECO:0000256" key="5">
    <source>
        <dbReference type="ARBA" id="ARBA00022722"/>
    </source>
</evidence>
<feature type="region of interest" description="Disordered" evidence="10">
    <location>
        <begin position="39"/>
        <end position="67"/>
    </location>
</feature>
<dbReference type="PANTHER" id="PTHR12801">
    <property type="entry name" value="RNA EXONUCLEASE REXO1 / RECO3 FAMILY MEMBER-RELATED"/>
    <property type="match status" value="1"/>
</dbReference>
<accession>A0ABD1Z3K9</accession>
<evidence type="ECO:0000256" key="2">
    <source>
        <dbReference type="ARBA" id="ARBA00010489"/>
    </source>
</evidence>
<dbReference type="CDD" id="cd06144">
    <property type="entry name" value="REX4_like"/>
    <property type="match status" value="1"/>
</dbReference>
<keyword evidence="6" id="KW-0378">Hydrolase</keyword>
<dbReference type="GO" id="GO:0006364">
    <property type="term" value="P:rRNA processing"/>
    <property type="evidence" value="ECO:0007669"/>
    <property type="project" value="UniProtKB-KW"/>
</dbReference>